<sequence length="68" mass="7571">MRGLPRAPPLGELANPQDLTERARLLPLCDVPFSLSIPAVCAIMTTFGEKVSSLRWRKTKTGERKDSF</sequence>
<dbReference type="EMBL" id="AECU01000026">
    <property type="protein sequence ID" value="EFQ08071.1"/>
    <property type="molecule type" value="Genomic_DNA"/>
</dbReference>
<accession>E2ZFB4</accession>
<reference evidence="1 2" key="1">
    <citation type="submission" date="2010-08" db="EMBL/GenBank/DDBJ databases">
        <authorList>
            <person name="Weinstock G."/>
            <person name="Sodergren E."/>
            <person name="Clifton S."/>
            <person name="Fulton L."/>
            <person name="Fulton B."/>
            <person name="Courtney L."/>
            <person name="Fronick C."/>
            <person name="Harrison M."/>
            <person name="Strong C."/>
            <person name="Farmer C."/>
            <person name="Delahaunty K."/>
            <person name="Markovic C."/>
            <person name="Hall O."/>
            <person name="Minx P."/>
            <person name="Tomlinson C."/>
            <person name="Mitreva M."/>
            <person name="Hou S."/>
            <person name="Chen J."/>
            <person name="Wollam A."/>
            <person name="Pepin K.H."/>
            <person name="Johnson M."/>
            <person name="Bhonagiri V."/>
            <person name="Zhang X."/>
            <person name="Suruliraj S."/>
            <person name="Warren W."/>
            <person name="Chinwalla A."/>
            <person name="Mardis E.R."/>
            <person name="Wilson R.K."/>
        </authorList>
    </citation>
    <scope>NUCLEOTIDE SEQUENCE [LARGE SCALE GENOMIC DNA]</scope>
    <source>
        <strain evidence="1 2">KLE1255</strain>
    </source>
</reference>
<evidence type="ECO:0000313" key="2">
    <source>
        <dbReference type="Proteomes" id="UP000006028"/>
    </source>
</evidence>
<dbReference type="Proteomes" id="UP000006028">
    <property type="component" value="Unassembled WGS sequence"/>
</dbReference>
<dbReference type="BioCyc" id="FCF748224-HMP:GTSS-1670-MONOMER"/>
<name>E2ZFB4_9FIRM</name>
<organism evidence="1 2">
    <name type="scientific">Faecalibacterium cf. prausnitzii KLE1255</name>
    <dbReference type="NCBI Taxonomy" id="748224"/>
    <lineage>
        <taxon>Bacteria</taxon>
        <taxon>Bacillati</taxon>
        <taxon>Bacillota</taxon>
        <taxon>Clostridia</taxon>
        <taxon>Eubacteriales</taxon>
        <taxon>Oscillospiraceae</taxon>
        <taxon>Faecalibacterium</taxon>
    </lineage>
</organism>
<proteinExistence type="predicted"/>
<comment type="caution">
    <text evidence="1">The sequence shown here is derived from an EMBL/GenBank/DDBJ whole genome shotgun (WGS) entry which is preliminary data.</text>
</comment>
<evidence type="ECO:0000313" key="1">
    <source>
        <dbReference type="EMBL" id="EFQ08071.1"/>
    </source>
</evidence>
<protein>
    <submittedName>
        <fullName evidence="1">Uncharacterized protein</fullName>
    </submittedName>
</protein>
<dbReference type="HOGENOM" id="CLU_2787703_0_0_9"/>
<dbReference type="AlphaFoldDB" id="E2ZFB4"/>
<gene>
    <name evidence="1" type="ORF">HMPREF9436_00347</name>
</gene>
<dbReference type="STRING" id="748224.HMPREF9436_00347"/>